<feature type="signal peptide" evidence="1">
    <location>
        <begin position="1"/>
        <end position="21"/>
    </location>
</feature>
<proteinExistence type="evidence at transcript level"/>
<dbReference type="EMBL" id="MN837667">
    <property type="protein sequence ID" value="QHB80564.1"/>
    <property type="molecule type" value="mRNA"/>
</dbReference>
<name>A0A7U3RBS5_CARVO</name>
<evidence type="ECO:0000256" key="1">
    <source>
        <dbReference type="SAM" id="SignalP"/>
    </source>
</evidence>
<keyword evidence="1" id="KW-0732">Signal</keyword>
<feature type="chain" id="PRO_5031431879" evidence="1">
    <location>
        <begin position="22"/>
        <end position="97"/>
    </location>
</feature>
<reference evidence="2" key="1">
    <citation type="journal article" date="2020" name="Insect Biochem. Mol. Biol.">
        <title>The Neuropeptidome of Carabus (Coleoptera, Adephaga: Carabidae).</title>
        <authorList>
            <person name="Ragionieri L."/>
            <person name="Predel R."/>
        </authorList>
    </citation>
    <scope>NUCLEOTIDE SEQUENCE</scope>
    <source>
        <strain evidence="2">43</strain>
    </source>
</reference>
<sequence length="97" mass="10450">MAELLLVVSATILLFTGTTQGAALPGGDDERYEKEYQSSSPGAHELATWLIAQLRQSSNQAAATNTVGGCRYGPTVKRNSEIINSLLRLPQMDNGRK</sequence>
<organism evidence="2">
    <name type="scientific">Carabus violaceus</name>
    <name type="common">Violet ground beetle</name>
    <dbReference type="NCBI Taxonomy" id="41075"/>
    <lineage>
        <taxon>Eukaryota</taxon>
        <taxon>Metazoa</taxon>
        <taxon>Ecdysozoa</taxon>
        <taxon>Arthropoda</taxon>
        <taxon>Hexapoda</taxon>
        <taxon>Insecta</taxon>
        <taxon>Pterygota</taxon>
        <taxon>Neoptera</taxon>
        <taxon>Endopterygota</taxon>
        <taxon>Coleoptera</taxon>
        <taxon>Adephaga</taxon>
        <taxon>Caraboidea</taxon>
        <taxon>Carabidae</taxon>
        <taxon>Carabinae</taxon>
        <taxon>Carabini</taxon>
        <taxon>Carabina</taxon>
        <taxon>Carabus</taxon>
        <taxon>Megodontus</taxon>
    </lineage>
</organism>
<evidence type="ECO:0000313" key="2">
    <source>
        <dbReference type="EMBL" id="QHB80564.1"/>
    </source>
</evidence>
<protein>
    <submittedName>
        <fullName evidence="2">Pigment dispersing factor</fullName>
    </submittedName>
</protein>
<accession>A0A7U3RBS5</accession>
<dbReference type="AlphaFoldDB" id="A0A7U3RBS5"/>